<dbReference type="Proteomes" id="UP000669903">
    <property type="component" value="Unassembled WGS sequence"/>
</dbReference>
<evidence type="ECO:0000256" key="1">
    <source>
        <dbReference type="ARBA" id="ARBA00003257"/>
    </source>
</evidence>
<protein>
    <recommendedName>
        <fullName evidence="2">NADH:ubiquinone reductase (H(+)-translocating)</fullName>
        <ecNumber evidence="2">7.1.1.2</ecNumber>
    </recommendedName>
</protein>
<evidence type="ECO:0000256" key="3">
    <source>
        <dbReference type="ARBA" id="ARBA00049551"/>
    </source>
</evidence>
<dbReference type="PRINTS" id="PR01434">
    <property type="entry name" value="NADHDHGNASE5"/>
</dbReference>
<dbReference type="EMBL" id="JAANIC010003009">
    <property type="protein sequence ID" value="KAG5343136.1"/>
    <property type="molecule type" value="Genomic_DNA"/>
</dbReference>
<name>A0A836FQH1_9HYME</name>
<comment type="function">
    <text evidence="1">Core subunit of the mitochondrial membrane respiratory chain NADH dehydrogenase (Complex I) that is believed to belong to the minimal assembly required for catalysis. Complex I functions in the transfer of electrons from NADH to the respiratory chain. The immediate electron acceptor for the enzyme is believed to be ubiquinone.</text>
</comment>
<evidence type="ECO:0000313" key="6">
    <source>
        <dbReference type="Proteomes" id="UP000669903"/>
    </source>
</evidence>
<reference evidence="5" key="1">
    <citation type="submission" date="2020-03" db="EMBL/GenBank/DDBJ databases">
        <title>Relaxed selection underlies rapid genomic changes in the transitions from sociality to social parasitism in ants.</title>
        <authorList>
            <person name="Bi X."/>
        </authorList>
    </citation>
    <scope>NUCLEOTIDE SEQUENCE</scope>
    <source>
        <strain evidence="5">BGI-DK2014a</strain>
        <tissue evidence="5">Whole body</tissue>
    </source>
</reference>
<dbReference type="InterPro" id="IPR001750">
    <property type="entry name" value="ND/Mrp_TM"/>
</dbReference>
<evidence type="ECO:0000259" key="4">
    <source>
        <dbReference type="Pfam" id="PF00361"/>
    </source>
</evidence>
<feature type="domain" description="NADH:quinone oxidoreductase/Mrp antiporter transmembrane" evidence="4">
    <location>
        <begin position="2"/>
        <end position="58"/>
    </location>
</feature>
<comment type="catalytic activity">
    <reaction evidence="3">
        <text>a ubiquinone + NADH + 5 H(+)(in) = a ubiquinol + NAD(+) + 4 H(+)(out)</text>
        <dbReference type="Rhea" id="RHEA:29091"/>
        <dbReference type="Rhea" id="RHEA-COMP:9565"/>
        <dbReference type="Rhea" id="RHEA-COMP:9566"/>
        <dbReference type="ChEBI" id="CHEBI:15378"/>
        <dbReference type="ChEBI" id="CHEBI:16389"/>
        <dbReference type="ChEBI" id="CHEBI:17976"/>
        <dbReference type="ChEBI" id="CHEBI:57540"/>
        <dbReference type="ChEBI" id="CHEBI:57945"/>
        <dbReference type="EC" id="7.1.1.2"/>
    </reaction>
</comment>
<organism evidence="5 6">
    <name type="scientific">Acromyrmex charruanus</name>
    <dbReference type="NCBI Taxonomy" id="2715315"/>
    <lineage>
        <taxon>Eukaryota</taxon>
        <taxon>Metazoa</taxon>
        <taxon>Ecdysozoa</taxon>
        <taxon>Arthropoda</taxon>
        <taxon>Hexapoda</taxon>
        <taxon>Insecta</taxon>
        <taxon>Pterygota</taxon>
        <taxon>Neoptera</taxon>
        <taxon>Endopterygota</taxon>
        <taxon>Hymenoptera</taxon>
        <taxon>Apocrita</taxon>
        <taxon>Aculeata</taxon>
        <taxon>Formicoidea</taxon>
        <taxon>Formicidae</taxon>
        <taxon>Myrmicinae</taxon>
        <taxon>Acromyrmex</taxon>
    </lineage>
</organism>
<feature type="non-terminal residue" evidence="5">
    <location>
        <position position="65"/>
    </location>
</feature>
<dbReference type="GO" id="GO:0008137">
    <property type="term" value="F:NADH dehydrogenase (ubiquinone) activity"/>
    <property type="evidence" value="ECO:0007669"/>
    <property type="project" value="UniProtKB-EC"/>
</dbReference>
<proteinExistence type="predicted"/>
<dbReference type="EC" id="7.1.1.2" evidence="2"/>
<dbReference type="AlphaFoldDB" id="A0A836FQH1"/>
<dbReference type="Pfam" id="PF00361">
    <property type="entry name" value="Proton_antipo_M"/>
    <property type="match status" value="1"/>
</dbReference>
<keyword evidence="6" id="KW-1185">Reference proteome</keyword>
<comment type="caution">
    <text evidence="5">The sequence shown here is derived from an EMBL/GenBank/DDBJ whole genome shotgun (WGS) entry which is preliminary data.</text>
</comment>
<evidence type="ECO:0000256" key="2">
    <source>
        <dbReference type="ARBA" id="ARBA00012944"/>
    </source>
</evidence>
<evidence type="ECO:0000313" key="5">
    <source>
        <dbReference type="EMBL" id="KAG5343136.1"/>
    </source>
</evidence>
<sequence length="65" mass="7119">LLLIMLAVITKRAQISFSVWLSMAIAASIPVSALVHSSTLVTAGSNIALRDVPFISRFYRKDIIM</sequence>
<gene>
    <name evidence="5" type="primary">Nd5_3</name>
    <name evidence="5" type="ORF">G6Z76_0010186</name>
</gene>
<accession>A0A836FQH1</accession>
<feature type="non-terminal residue" evidence="5">
    <location>
        <position position="1"/>
    </location>
</feature>